<dbReference type="InterPro" id="IPR008984">
    <property type="entry name" value="SMAD_FHA_dom_sf"/>
</dbReference>
<dbReference type="EC" id="3.6.3.-" evidence="3"/>
<evidence type="ECO:0000259" key="2">
    <source>
        <dbReference type="PROSITE" id="PS50006"/>
    </source>
</evidence>
<keyword evidence="3" id="KW-0547">Nucleotide-binding</keyword>
<feature type="region of interest" description="Disordered" evidence="1">
    <location>
        <begin position="66"/>
        <end position="92"/>
    </location>
</feature>
<dbReference type="SUPFAM" id="SSF141868">
    <property type="entry name" value="EAL domain-like"/>
    <property type="match status" value="1"/>
</dbReference>
<dbReference type="InterPro" id="IPR000253">
    <property type="entry name" value="FHA_dom"/>
</dbReference>
<keyword evidence="3" id="KW-0378">Hydrolase</keyword>
<comment type="caution">
    <text evidence="3">The sequence shown here is derived from an EMBL/GenBank/DDBJ whole genome shotgun (WGS) entry which is preliminary data.</text>
</comment>
<dbReference type="PROSITE" id="PS50006">
    <property type="entry name" value="FHA_DOMAIN"/>
    <property type="match status" value="1"/>
</dbReference>
<organism evidence="3 4">
    <name type="scientific">Posidoniimonas polymericola</name>
    <dbReference type="NCBI Taxonomy" id="2528002"/>
    <lineage>
        <taxon>Bacteria</taxon>
        <taxon>Pseudomonadati</taxon>
        <taxon>Planctomycetota</taxon>
        <taxon>Planctomycetia</taxon>
        <taxon>Pirellulales</taxon>
        <taxon>Lacipirellulaceae</taxon>
        <taxon>Posidoniimonas</taxon>
    </lineage>
</organism>
<dbReference type="Pfam" id="PF00563">
    <property type="entry name" value="EAL"/>
    <property type="match status" value="1"/>
</dbReference>
<gene>
    <name evidence="3" type="ORF">Pla123a_43170</name>
</gene>
<accession>A0A5C5XYH7</accession>
<dbReference type="SUPFAM" id="SSF49879">
    <property type="entry name" value="SMAD/FHA domain"/>
    <property type="match status" value="1"/>
</dbReference>
<evidence type="ECO:0000313" key="4">
    <source>
        <dbReference type="Proteomes" id="UP000318478"/>
    </source>
</evidence>
<evidence type="ECO:0000313" key="3">
    <source>
        <dbReference type="EMBL" id="TWT67758.1"/>
    </source>
</evidence>
<protein>
    <submittedName>
        <fullName evidence="3">ABC transporter ATP-binding/permease protein</fullName>
        <ecNumber evidence="3">3.6.3.-</ecNumber>
    </submittedName>
</protein>
<feature type="compositionally biased region" description="Polar residues" evidence="1">
    <location>
        <begin position="72"/>
        <end position="87"/>
    </location>
</feature>
<dbReference type="GO" id="GO:0005524">
    <property type="term" value="F:ATP binding"/>
    <property type="evidence" value="ECO:0007669"/>
    <property type="project" value="UniProtKB-KW"/>
</dbReference>
<keyword evidence="3" id="KW-0067">ATP-binding</keyword>
<dbReference type="AlphaFoldDB" id="A0A5C5XYH7"/>
<evidence type="ECO:0000256" key="1">
    <source>
        <dbReference type="SAM" id="MobiDB-lite"/>
    </source>
</evidence>
<dbReference type="InterPro" id="IPR001633">
    <property type="entry name" value="EAL_dom"/>
</dbReference>
<dbReference type="Gene3D" id="2.60.200.20">
    <property type="match status" value="1"/>
</dbReference>
<proteinExistence type="predicted"/>
<dbReference type="GO" id="GO:0016787">
    <property type="term" value="F:hydrolase activity"/>
    <property type="evidence" value="ECO:0007669"/>
    <property type="project" value="UniProtKB-KW"/>
</dbReference>
<dbReference type="Proteomes" id="UP000318478">
    <property type="component" value="Unassembled WGS sequence"/>
</dbReference>
<name>A0A5C5XYH7_9BACT</name>
<dbReference type="SMART" id="SM00240">
    <property type="entry name" value="FHA"/>
    <property type="match status" value="1"/>
</dbReference>
<feature type="domain" description="FHA" evidence="2">
    <location>
        <begin position="35"/>
        <end position="84"/>
    </location>
</feature>
<dbReference type="Gene3D" id="3.20.20.450">
    <property type="entry name" value="EAL domain"/>
    <property type="match status" value="1"/>
</dbReference>
<dbReference type="RefSeq" id="WP_197528170.1">
    <property type="nucleotide sequence ID" value="NZ_SJPO01000012.1"/>
</dbReference>
<dbReference type="EMBL" id="SJPO01000012">
    <property type="protein sequence ID" value="TWT67758.1"/>
    <property type="molecule type" value="Genomic_DNA"/>
</dbReference>
<reference evidence="3 4" key="1">
    <citation type="submission" date="2019-02" db="EMBL/GenBank/DDBJ databases">
        <title>Deep-cultivation of Planctomycetes and their phenomic and genomic characterization uncovers novel biology.</title>
        <authorList>
            <person name="Wiegand S."/>
            <person name="Jogler M."/>
            <person name="Boedeker C."/>
            <person name="Pinto D."/>
            <person name="Vollmers J."/>
            <person name="Rivas-Marin E."/>
            <person name="Kohn T."/>
            <person name="Peeters S.H."/>
            <person name="Heuer A."/>
            <person name="Rast P."/>
            <person name="Oberbeckmann S."/>
            <person name="Bunk B."/>
            <person name="Jeske O."/>
            <person name="Meyerdierks A."/>
            <person name="Storesund J.E."/>
            <person name="Kallscheuer N."/>
            <person name="Luecker S."/>
            <person name="Lage O.M."/>
            <person name="Pohl T."/>
            <person name="Merkel B.J."/>
            <person name="Hornburger P."/>
            <person name="Mueller R.-W."/>
            <person name="Bruemmer F."/>
            <person name="Labrenz M."/>
            <person name="Spormann A.M."/>
            <person name="Op Den Camp H."/>
            <person name="Overmann J."/>
            <person name="Amann R."/>
            <person name="Jetten M.S.M."/>
            <person name="Mascher T."/>
            <person name="Medema M.H."/>
            <person name="Devos D.P."/>
            <person name="Kaster A.-K."/>
            <person name="Ovreas L."/>
            <person name="Rohde M."/>
            <person name="Galperin M.Y."/>
            <person name="Jogler C."/>
        </authorList>
    </citation>
    <scope>NUCLEOTIDE SEQUENCE [LARGE SCALE GENOMIC DNA]</scope>
    <source>
        <strain evidence="3 4">Pla123a</strain>
    </source>
</reference>
<dbReference type="CDD" id="cd00060">
    <property type="entry name" value="FHA"/>
    <property type="match status" value="1"/>
</dbReference>
<keyword evidence="4" id="KW-1185">Reference proteome</keyword>
<dbReference type="Pfam" id="PF00498">
    <property type="entry name" value="FHA"/>
    <property type="match status" value="1"/>
</dbReference>
<dbReference type="InterPro" id="IPR035919">
    <property type="entry name" value="EAL_sf"/>
</dbReference>
<sequence>MFSALTNAQDARPRFEYYPLNSPQLRSVEVDEFPFVIGRGETATLQVNSTSVSREHAEVTKTPTGYRLRDLGSTNGTSVNGQATNDSPLADGDSVSVADIDLTFVCTSMGRLQRTLTRPLARRSAPPLPRGIPREVAESRGMSEALLYQCLPIEWSQIVHHDSQQVQAAAIKIASPLESWMQVADSKDPAAVASRLESLAWQLACEQADQKAAGLPLLLGVAQRETYSQNLLSAIETAAAWLPTRRRIGISIHWEWTTDAPDAARVCQLLRDRGVMLSVDGFAGGGACIDAMQRFPPDYLVFAERLIRGIATQPRRMQQLGVLQANCEACGINTVMPASISHEDELACGQIGIGSQRQNATPQCSASVPPEHALA</sequence>